<evidence type="ECO:0000256" key="1">
    <source>
        <dbReference type="SAM" id="MobiDB-lite"/>
    </source>
</evidence>
<reference evidence="2 3" key="1">
    <citation type="submission" date="2018-05" db="EMBL/GenBank/DDBJ databases">
        <title>Draft genome sequence of Scytalidium lignicola DSM 105466, a ubiquitous saprotrophic fungus.</title>
        <authorList>
            <person name="Buettner E."/>
            <person name="Gebauer A.M."/>
            <person name="Hofrichter M."/>
            <person name="Liers C."/>
            <person name="Kellner H."/>
        </authorList>
    </citation>
    <scope>NUCLEOTIDE SEQUENCE [LARGE SCALE GENOMIC DNA]</scope>
    <source>
        <strain evidence="2 3">DSM 105466</strain>
    </source>
</reference>
<feature type="compositionally biased region" description="Basic and acidic residues" evidence="1">
    <location>
        <begin position="796"/>
        <end position="830"/>
    </location>
</feature>
<dbReference type="Proteomes" id="UP000258309">
    <property type="component" value="Unassembled WGS sequence"/>
</dbReference>
<feature type="compositionally biased region" description="Basic and acidic residues" evidence="1">
    <location>
        <begin position="16"/>
        <end position="28"/>
    </location>
</feature>
<feature type="compositionally biased region" description="Basic and acidic residues" evidence="1">
    <location>
        <begin position="739"/>
        <end position="769"/>
    </location>
</feature>
<dbReference type="AlphaFoldDB" id="A0A3E2HQ12"/>
<accession>A0A3E2HQ12</accession>
<dbReference type="EMBL" id="NCSJ02000008">
    <property type="protein sequence ID" value="RFU35427.1"/>
    <property type="molecule type" value="Genomic_DNA"/>
</dbReference>
<organism evidence="2 3">
    <name type="scientific">Scytalidium lignicola</name>
    <name type="common">Hyphomycete</name>
    <dbReference type="NCBI Taxonomy" id="5539"/>
    <lineage>
        <taxon>Eukaryota</taxon>
        <taxon>Fungi</taxon>
        <taxon>Dikarya</taxon>
        <taxon>Ascomycota</taxon>
        <taxon>Pezizomycotina</taxon>
        <taxon>Leotiomycetes</taxon>
        <taxon>Leotiomycetes incertae sedis</taxon>
        <taxon>Scytalidium</taxon>
    </lineage>
</organism>
<feature type="region of interest" description="Disordered" evidence="1">
    <location>
        <begin position="204"/>
        <end position="224"/>
    </location>
</feature>
<protein>
    <submittedName>
        <fullName evidence="2">Uncharacterized protein</fullName>
    </submittedName>
</protein>
<proteinExistence type="predicted"/>
<feature type="compositionally biased region" description="Acidic residues" evidence="1">
    <location>
        <begin position="782"/>
        <end position="795"/>
    </location>
</feature>
<sequence length="880" mass="100404">MSSPPPPPSPPPITVVRRDSADSQEVNHSDTGSEWDDGPSEREKGSGKDAVPALLRRESPKGTRQSLGLAEKVFKTTALPPKGSFPPVSHVTPAHKEILDSSRDLSQSKIAIEAVWVPSLNRDTTVHLELDIEEDLETQLEEFSRLKRLGHFKAAEHYFQTNLHDYIDIPLVTVEYADMLFQQGAYKHLIHLLSTGELSSPRLPLRSNPLLNEQQRPSEGPNNPYRANIDIEKLNLNFELVTSSSYMYSQGWLVEALEDVRNSISKLYGHTPKRRRDILRSSSQFGSTEVQIVSYCLNIVAYARFESNFAEDDEFSNIVPDWPELYQSILARGQIWEVRDIMLSSFFAFGVERTWQNLFNVDIHATDISDSFFADWSVEEYDESTYLAILDILVIMARHLINIGSHALSKAATLTTIKRYLEHARAFALCIKQNNPENIKSRPYIMWILTQETFARWSTYLKNKPTFDFLYLDKSPGLTLSARLIFPIYIPDMTENPGWPAPYLPERSNDLLETALQASRELGDYRVEISCLVELIGRLKDPKDKIAELTHLQKVVQGDMDGYLKTCLSKYLLTSDDKSRQALLNEFAEINSHRPIVYDIRNPVTEWSQRMVQSALYHSLENFPTEAMNAQYMASVVAVNLPSSIHNVMCKLRLWRMSNFPARYIDRRSAYRNLALNAPNAIDPSQQDRTILGMVRGELDKYKLEHDRKIERELDRMRMADQRKGRKGRKPKSVAIDIEGGREINQDGREMEKERERGGQYHEQPKSPVDRANLNLGRSLTSDEDVPDPEDPSIDEELRSIIDDDKDRKSEQQDENHILTENHEISKSNQEEITNSGSRDLIVPEEGTNSQSEKSDVDNEKSKRSSTFPTSESVADSEGG</sequence>
<dbReference type="STRING" id="5539.A0A3E2HQ12"/>
<feature type="region of interest" description="Disordered" evidence="1">
    <location>
        <begin position="1"/>
        <end position="68"/>
    </location>
</feature>
<name>A0A3E2HQ12_SCYLI</name>
<feature type="region of interest" description="Disordered" evidence="1">
    <location>
        <begin position="715"/>
        <end position="880"/>
    </location>
</feature>
<evidence type="ECO:0000313" key="3">
    <source>
        <dbReference type="Proteomes" id="UP000258309"/>
    </source>
</evidence>
<comment type="caution">
    <text evidence="2">The sequence shown here is derived from an EMBL/GenBank/DDBJ whole genome shotgun (WGS) entry which is preliminary data.</text>
</comment>
<gene>
    <name evidence="2" type="ORF">B7463_g893</name>
</gene>
<dbReference type="OrthoDB" id="4838614at2759"/>
<feature type="compositionally biased region" description="Polar residues" evidence="1">
    <location>
        <begin position="865"/>
        <end position="874"/>
    </location>
</feature>
<feature type="non-terminal residue" evidence="2">
    <location>
        <position position="880"/>
    </location>
</feature>
<feature type="compositionally biased region" description="Pro residues" evidence="1">
    <location>
        <begin position="1"/>
        <end position="13"/>
    </location>
</feature>
<keyword evidence="3" id="KW-1185">Reference proteome</keyword>
<evidence type="ECO:0000313" key="2">
    <source>
        <dbReference type="EMBL" id="RFU35427.1"/>
    </source>
</evidence>
<feature type="compositionally biased region" description="Basic and acidic residues" evidence="1">
    <location>
        <begin position="853"/>
        <end position="863"/>
    </location>
</feature>
<feature type="non-terminal residue" evidence="2">
    <location>
        <position position="1"/>
    </location>
</feature>